<evidence type="ECO:0000313" key="2">
    <source>
        <dbReference type="Proteomes" id="UP000249557"/>
    </source>
</evidence>
<accession>A0A2W5BCE1</accession>
<proteinExistence type="predicted"/>
<dbReference type="AlphaFoldDB" id="A0A2W5BCE1"/>
<gene>
    <name evidence="1" type="ORF">DI626_11810</name>
</gene>
<reference evidence="1 2" key="1">
    <citation type="submission" date="2017-08" db="EMBL/GenBank/DDBJ databases">
        <title>Infants hospitalized years apart are colonized by the same room-sourced microbial strains.</title>
        <authorList>
            <person name="Brooks B."/>
            <person name="Olm M.R."/>
            <person name="Firek B.A."/>
            <person name="Baker R."/>
            <person name="Thomas B.C."/>
            <person name="Morowitz M.J."/>
            <person name="Banfield J.F."/>
        </authorList>
    </citation>
    <scope>NUCLEOTIDE SEQUENCE [LARGE SCALE GENOMIC DNA]</scope>
    <source>
        <strain evidence="1">S2_018_000_R2_104</strain>
    </source>
</reference>
<evidence type="ECO:0008006" key="3">
    <source>
        <dbReference type="Google" id="ProtNLM"/>
    </source>
</evidence>
<comment type="caution">
    <text evidence="1">The sequence shown here is derived from an EMBL/GenBank/DDBJ whole genome shotgun (WGS) entry which is preliminary data.</text>
</comment>
<sequence length="294" mass="31977">MHQRRKAIPAFSRKKLVTLGIIALALWLALSTVAQIPARARTHLETVLKEAGFPQARVDHVSLGASSITAENIKLDQFGFDEIKSLKADISWPSFLLSAELDGVTLTGLHIGRDSTNISGSLHRTVNYLLNLPAYRVDISGAIVDITTAYGEIRLTLETTIAPKPESGDRDIKAILRTDQYQLSFDSVWEGKADANGNIDLSGKMEGGRVNIGPLRVSRFNGWTALSNKDGNYTVQTQMEAGSAAFMDVPLEKLSLVADYNGDQSNLLFRTGLAGMQGTLFTADYMAGKEKSAF</sequence>
<evidence type="ECO:0000313" key="1">
    <source>
        <dbReference type="EMBL" id="PZO78758.1"/>
    </source>
</evidence>
<dbReference type="Proteomes" id="UP000249557">
    <property type="component" value="Unassembled WGS sequence"/>
</dbReference>
<name>A0A2W5BCE1_9BACT</name>
<protein>
    <recommendedName>
        <fullName evidence="3">Type II secretion system protein GspN</fullName>
    </recommendedName>
</protein>
<organism evidence="1 2">
    <name type="scientific">Micavibrio aeruginosavorus</name>
    <dbReference type="NCBI Taxonomy" id="349221"/>
    <lineage>
        <taxon>Bacteria</taxon>
        <taxon>Pseudomonadati</taxon>
        <taxon>Bdellovibrionota</taxon>
        <taxon>Bdellovibrionia</taxon>
        <taxon>Bdellovibrionales</taxon>
        <taxon>Pseudobdellovibrionaceae</taxon>
        <taxon>Micavibrio</taxon>
    </lineage>
</organism>
<feature type="non-terminal residue" evidence="1">
    <location>
        <position position="294"/>
    </location>
</feature>
<dbReference type="EMBL" id="QFNK01000375">
    <property type="protein sequence ID" value="PZO78758.1"/>
    <property type="molecule type" value="Genomic_DNA"/>
</dbReference>